<feature type="region of interest" description="Disordered" evidence="1">
    <location>
        <begin position="1"/>
        <end position="75"/>
    </location>
</feature>
<name>A0ABU0P1E8_STRRH</name>
<reference evidence="2 3" key="1">
    <citation type="submission" date="2023-07" db="EMBL/GenBank/DDBJ databases">
        <title>Comparative genomics of wheat-associated soil bacteria to identify genetic determinants of phenazine resistance.</title>
        <authorList>
            <person name="Mouncey N."/>
        </authorList>
    </citation>
    <scope>NUCLEOTIDE SEQUENCE [LARGE SCALE GENOMIC DNA]</scope>
    <source>
        <strain evidence="2 3">B2I6</strain>
    </source>
</reference>
<gene>
    <name evidence="2" type="ORF">QF030_007384</name>
</gene>
<evidence type="ECO:0000313" key="2">
    <source>
        <dbReference type="EMBL" id="MDQ0585206.1"/>
    </source>
</evidence>
<dbReference type="Gene3D" id="2.60.120.260">
    <property type="entry name" value="Galactose-binding domain-like"/>
    <property type="match status" value="1"/>
</dbReference>
<organism evidence="2 3">
    <name type="scientific">Streptomyces rishiriensis</name>
    <dbReference type="NCBI Taxonomy" id="68264"/>
    <lineage>
        <taxon>Bacteria</taxon>
        <taxon>Bacillati</taxon>
        <taxon>Actinomycetota</taxon>
        <taxon>Actinomycetes</taxon>
        <taxon>Kitasatosporales</taxon>
        <taxon>Streptomycetaceae</taxon>
        <taxon>Streptomyces</taxon>
    </lineage>
</organism>
<sequence length="75" mass="7432">MRQVEVASFSGDARAAAVSTGGGATRHTFPATGDRGTVARVHAPVTPKAGAGTITSDSGSGHAPDVDRTDVPQTS</sequence>
<evidence type="ECO:0000256" key="1">
    <source>
        <dbReference type="SAM" id="MobiDB-lite"/>
    </source>
</evidence>
<dbReference type="RefSeq" id="WP_307166917.1">
    <property type="nucleotide sequence ID" value="NZ_JAUSWV010000002.1"/>
</dbReference>
<comment type="caution">
    <text evidence="2">The sequence shown here is derived from an EMBL/GenBank/DDBJ whole genome shotgun (WGS) entry which is preliminary data.</text>
</comment>
<dbReference type="Proteomes" id="UP001230654">
    <property type="component" value="Unassembled WGS sequence"/>
</dbReference>
<dbReference type="EMBL" id="JAUSWV010000002">
    <property type="protein sequence ID" value="MDQ0585206.1"/>
    <property type="molecule type" value="Genomic_DNA"/>
</dbReference>
<feature type="compositionally biased region" description="Basic and acidic residues" evidence="1">
    <location>
        <begin position="64"/>
        <end position="75"/>
    </location>
</feature>
<proteinExistence type="predicted"/>
<evidence type="ECO:0000313" key="3">
    <source>
        <dbReference type="Proteomes" id="UP001230654"/>
    </source>
</evidence>
<keyword evidence="3" id="KW-1185">Reference proteome</keyword>
<protein>
    <submittedName>
        <fullName evidence="2">Uncharacterized protein</fullName>
    </submittedName>
</protein>
<accession>A0ABU0P1E8</accession>